<dbReference type="Proteomes" id="UP001594288">
    <property type="component" value="Unassembled WGS sequence"/>
</dbReference>
<comment type="caution">
    <text evidence="1">The sequence shown here is derived from an EMBL/GenBank/DDBJ whole genome shotgun (WGS) entry which is preliminary data.</text>
</comment>
<evidence type="ECO:0000313" key="1">
    <source>
        <dbReference type="EMBL" id="MFC1799467.1"/>
    </source>
</evidence>
<evidence type="ECO:0000313" key="2">
    <source>
        <dbReference type="Proteomes" id="UP001594288"/>
    </source>
</evidence>
<keyword evidence="2" id="KW-1185">Reference proteome</keyword>
<accession>A0ABV6YNF6</accession>
<organism evidence="1 2">
    <name type="scientific">Eiseniibacteriota bacterium</name>
    <dbReference type="NCBI Taxonomy" id="2212470"/>
    <lineage>
        <taxon>Bacteria</taxon>
        <taxon>Candidatus Eiseniibacteriota</taxon>
    </lineage>
</organism>
<gene>
    <name evidence="1" type="ORF">ACFL2Z_00945</name>
</gene>
<protein>
    <submittedName>
        <fullName evidence="1">Uncharacterized protein</fullName>
    </submittedName>
</protein>
<sequence>MRIERRKIESAGELTTMVTEVLQDEFSGFEVLDTVDLSQDGEIEVGLLACNGEGRVFVVMAKDRLGDSLIMSYGKHLEWFKTNKDRMSADKPQLDWDSQPGLVMLADGFSPHTLTLASLLGVEPKACYSLRCLGMGADKGLLVEPVEVPEVGLVAAAPAEAAPESEGELLSRAVNGVVEVAEDLSISASFGYVSESLDWVPVANLRSRRGTIWIESGPGKWSTKRIEDDDSLRSALETVKQSYDEIVSAKGGAKNLAEDELSEAERKSLRWE</sequence>
<dbReference type="EMBL" id="JBHPEI010000007">
    <property type="protein sequence ID" value="MFC1799467.1"/>
    <property type="molecule type" value="Genomic_DNA"/>
</dbReference>
<name>A0ABV6YNF6_UNCEI</name>
<reference evidence="1 2" key="1">
    <citation type="submission" date="2024-09" db="EMBL/GenBank/DDBJ databases">
        <authorList>
            <person name="D'Angelo T."/>
        </authorList>
    </citation>
    <scope>NUCLEOTIDE SEQUENCE [LARGE SCALE GENOMIC DNA]</scope>
    <source>
        <strain evidence="1">SAG AM-311-F02</strain>
    </source>
</reference>
<proteinExistence type="predicted"/>